<dbReference type="OrthoDB" id="5472192at2"/>
<evidence type="ECO:0000313" key="1">
    <source>
        <dbReference type="EMBL" id="EPR41869.1"/>
    </source>
</evidence>
<accession>S7V5D5</accession>
<reference evidence="1 2" key="1">
    <citation type="journal article" date="2013" name="Genome Announc.">
        <title>Draft genome sequences for three mercury-methylating, sulfate-reducing bacteria.</title>
        <authorList>
            <person name="Brown S.D."/>
            <person name="Hurt R.A.Jr."/>
            <person name="Gilmour C.C."/>
            <person name="Elias D.A."/>
        </authorList>
    </citation>
    <scope>NUCLEOTIDE SEQUENCE [LARGE SCALE GENOMIC DNA]</scope>
    <source>
        <strain evidence="1 2">DSM 2059</strain>
    </source>
</reference>
<dbReference type="InterPro" id="IPR016621">
    <property type="entry name" value="UCP014543"/>
</dbReference>
<comment type="caution">
    <text evidence="1">The sequence shown here is derived from an EMBL/GenBank/DDBJ whole genome shotgun (WGS) entry which is preliminary data.</text>
</comment>
<dbReference type="RefSeq" id="WP_020876250.1">
    <property type="nucleotide sequence ID" value="NZ_ATHJ01000071.1"/>
</dbReference>
<sequence>MSDGTFQAVGNSDERMFGPRKIIVCGFSPADQNDFRKMTAELGMNDISVISAGAGQASATLGEVVDMPDGTGHGEASELDRTVILSGLTENELGDVMMGYRRLGQPRALWAALTESSIEWTLSALIKDLVAEREALQKKYPIQ</sequence>
<protein>
    <submittedName>
        <fullName evidence="1">Putative conserved protein UCP014543</fullName>
    </submittedName>
</protein>
<dbReference type="EMBL" id="ATHJ01000071">
    <property type="protein sequence ID" value="EPR41869.1"/>
    <property type="molecule type" value="Genomic_DNA"/>
</dbReference>
<keyword evidence="2" id="KW-1185">Reference proteome</keyword>
<dbReference type="AlphaFoldDB" id="S7V5D5"/>
<name>S7V5D5_DESML</name>
<dbReference type="Proteomes" id="UP000014977">
    <property type="component" value="Unassembled WGS sequence"/>
</dbReference>
<gene>
    <name evidence="1" type="ORF">dsmv_1868</name>
</gene>
<dbReference type="Pfam" id="PF12646">
    <property type="entry name" value="DUF3783"/>
    <property type="match status" value="1"/>
</dbReference>
<evidence type="ECO:0000313" key="2">
    <source>
        <dbReference type="Proteomes" id="UP000014977"/>
    </source>
</evidence>
<dbReference type="STRING" id="897.B2D07_00395"/>
<proteinExistence type="predicted"/>
<dbReference type="eggNOG" id="ENOG503338K">
    <property type="taxonomic scope" value="Bacteria"/>
</dbReference>
<organism evidence="1 2">
    <name type="scientific">Desulfococcus multivorans DSM 2059</name>
    <dbReference type="NCBI Taxonomy" id="1121405"/>
    <lineage>
        <taxon>Bacteria</taxon>
        <taxon>Pseudomonadati</taxon>
        <taxon>Thermodesulfobacteriota</taxon>
        <taxon>Desulfobacteria</taxon>
        <taxon>Desulfobacterales</taxon>
        <taxon>Desulfococcaceae</taxon>
        <taxon>Desulfococcus</taxon>
    </lineage>
</organism>